<dbReference type="SUPFAM" id="SSF46689">
    <property type="entry name" value="Homeodomain-like"/>
    <property type="match status" value="1"/>
</dbReference>
<dbReference type="PROSITE" id="PS01081">
    <property type="entry name" value="HTH_TETR_1"/>
    <property type="match status" value="1"/>
</dbReference>
<organism evidence="4 5">
    <name type="scientific">Mycolicibacterium hodleri</name>
    <dbReference type="NCBI Taxonomy" id="49897"/>
    <lineage>
        <taxon>Bacteria</taxon>
        <taxon>Bacillati</taxon>
        <taxon>Actinomycetota</taxon>
        <taxon>Actinomycetes</taxon>
        <taxon>Mycobacteriales</taxon>
        <taxon>Mycobacteriaceae</taxon>
        <taxon>Mycolicibacterium</taxon>
    </lineage>
</organism>
<dbReference type="AlphaFoldDB" id="A0A502EGZ6"/>
<evidence type="ECO:0000256" key="1">
    <source>
        <dbReference type="ARBA" id="ARBA00023125"/>
    </source>
</evidence>
<dbReference type="Pfam" id="PF00440">
    <property type="entry name" value="TetR_N"/>
    <property type="match status" value="1"/>
</dbReference>
<evidence type="ECO:0000256" key="2">
    <source>
        <dbReference type="PROSITE-ProRule" id="PRU00335"/>
    </source>
</evidence>
<dbReference type="PANTHER" id="PTHR30055">
    <property type="entry name" value="HTH-TYPE TRANSCRIPTIONAL REGULATOR RUTR"/>
    <property type="match status" value="1"/>
</dbReference>
<dbReference type="GO" id="GO:0000976">
    <property type="term" value="F:transcription cis-regulatory region binding"/>
    <property type="evidence" value="ECO:0007669"/>
    <property type="project" value="TreeGrafter"/>
</dbReference>
<keyword evidence="5" id="KW-1185">Reference proteome</keyword>
<evidence type="ECO:0000259" key="3">
    <source>
        <dbReference type="PROSITE" id="PS50977"/>
    </source>
</evidence>
<sequence>MASDGSSLLRKSDRTRESILDAARIAFARKGFSGVTIRDITDLADVNRAGFYYYFSDKTELFIELGTETYRQVLEVAEAFGDLPIPPSRGELAEWVEGYFSYLDRNGAFVNRSTDDMPTDPVFRAAVARSRRRTATTLGERIVKMSPSAVDVDPAATGLVVMAMLEQSWQMVRHNDIASMSRSTVLAAATDLLWRALD</sequence>
<dbReference type="EMBL" id="RCZG01000001">
    <property type="protein sequence ID" value="TPG36434.1"/>
    <property type="molecule type" value="Genomic_DNA"/>
</dbReference>
<dbReference type="GO" id="GO:0003700">
    <property type="term" value="F:DNA-binding transcription factor activity"/>
    <property type="evidence" value="ECO:0007669"/>
    <property type="project" value="TreeGrafter"/>
</dbReference>
<proteinExistence type="predicted"/>
<dbReference type="Gene3D" id="1.10.10.60">
    <property type="entry name" value="Homeodomain-like"/>
    <property type="match status" value="1"/>
</dbReference>
<dbReference type="InterPro" id="IPR023772">
    <property type="entry name" value="DNA-bd_HTH_TetR-type_CS"/>
</dbReference>
<dbReference type="PANTHER" id="PTHR30055:SF226">
    <property type="entry name" value="HTH-TYPE TRANSCRIPTIONAL REGULATOR PKSA"/>
    <property type="match status" value="1"/>
</dbReference>
<evidence type="ECO:0000313" key="4">
    <source>
        <dbReference type="EMBL" id="TPG36434.1"/>
    </source>
</evidence>
<feature type="DNA-binding region" description="H-T-H motif" evidence="2">
    <location>
        <begin position="36"/>
        <end position="55"/>
    </location>
</feature>
<keyword evidence="1 2" id="KW-0238">DNA-binding</keyword>
<dbReference type="Gene3D" id="1.10.357.10">
    <property type="entry name" value="Tetracycline Repressor, domain 2"/>
    <property type="match status" value="1"/>
</dbReference>
<dbReference type="InterPro" id="IPR009057">
    <property type="entry name" value="Homeodomain-like_sf"/>
</dbReference>
<dbReference type="PROSITE" id="PS50977">
    <property type="entry name" value="HTH_TETR_2"/>
    <property type="match status" value="1"/>
</dbReference>
<accession>A0A502EGZ6</accession>
<feature type="domain" description="HTH tetR-type" evidence="3">
    <location>
        <begin position="13"/>
        <end position="73"/>
    </location>
</feature>
<comment type="caution">
    <text evidence="4">The sequence shown here is derived from an EMBL/GenBank/DDBJ whole genome shotgun (WGS) entry which is preliminary data.</text>
</comment>
<dbReference type="RefSeq" id="WP_140687020.1">
    <property type="nucleotide sequence ID" value="NZ_RCZG01000001.1"/>
</dbReference>
<dbReference type="InterPro" id="IPR001647">
    <property type="entry name" value="HTH_TetR"/>
</dbReference>
<name>A0A502EGZ6_9MYCO</name>
<gene>
    <name evidence="4" type="ORF">EAH80_00150</name>
</gene>
<reference evidence="4 5" key="1">
    <citation type="journal article" date="2019" name="Environ. Microbiol.">
        <title>Species interactions and distinct microbial communities in high Arctic permafrost affected cryosols are associated with the CH4 and CO2 gas fluxes.</title>
        <authorList>
            <person name="Altshuler I."/>
            <person name="Hamel J."/>
            <person name="Turney S."/>
            <person name="Magnuson E."/>
            <person name="Levesque R."/>
            <person name="Greer C."/>
            <person name="Whyte L.G."/>
        </authorList>
    </citation>
    <scope>NUCLEOTIDE SEQUENCE [LARGE SCALE GENOMIC DNA]</scope>
    <source>
        <strain evidence="4 5">S5.20</strain>
    </source>
</reference>
<dbReference type="Proteomes" id="UP000320095">
    <property type="component" value="Unassembled WGS sequence"/>
</dbReference>
<dbReference type="InterPro" id="IPR050109">
    <property type="entry name" value="HTH-type_TetR-like_transc_reg"/>
</dbReference>
<protein>
    <submittedName>
        <fullName evidence="4">TetR/AcrR family transcriptional regulator</fullName>
    </submittedName>
</protein>
<dbReference type="OrthoDB" id="5112469at2"/>
<dbReference type="PRINTS" id="PR00455">
    <property type="entry name" value="HTHTETR"/>
</dbReference>
<evidence type="ECO:0000313" key="5">
    <source>
        <dbReference type="Proteomes" id="UP000320095"/>
    </source>
</evidence>